<evidence type="ECO:0000313" key="4">
    <source>
        <dbReference type="Proteomes" id="UP000194761"/>
    </source>
</evidence>
<dbReference type="PRINTS" id="PR01543">
    <property type="entry name" value="ANATRNSFRASE"/>
</dbReference>
<organism evidence="3 4">
    <name type="scientific">Streptosporangium minutum</name>
    <dbReference type="NCBI Taxonomy" id="569862"/>
    <lineage>
        <taxon>Bacteria</taxon>
        <taxon>Bacillati</taxon>
        <taxon>Actinomycetota</taxon>
        <taxon>Actinomycetes</taxon>
        <taxon>Streptosporangiales</taxon>
        <taxon>Streptosporangiaceae</taxon>
        <taxon>Streptosporangium</taxon>
    </lineage>
</organism>
<dbReference type="AlphaFoldDB" id="A0A243RHC8"/>
<protein>
    <submittedName>
        <fullName evidence="3">Acetyltransferase</fullName>
    </submittedName>
</protein>
<gene>
    <name evidence="3" type="ORF">CA984_23530</name>
</gene>
<dbReference type="InterPro" id="IPR038765">
    <property type="entry name" value="Papain-like_cys_pep_sf"/>
</dbReference>
<dbReference type="GO" id="GO:0016407">
    <property type="term" value="F:acetyltransferase activity"/>
    <property type="evidence" value="ECO:0007669"/>
    <property type="project" value="InterPro"/>
</dbReference>
<dbReference type="PANTHER" id="PTHR11786:SF0">
    <property type="entry name" value="ARYLAMINE N-ACETYLTRANSFERASE 4-RELATED"/>
    <property type="match status" value="1"/>
</dbReference>
<proteinExistence type="inferred from homology"/>
<comment type="caution">
    <text evidence="3">The sequence shown here is derived from an EMBL/GenBank/DDBJ whole genome shotgun (WGS) entry which is preliminary data.</text>
</comment>
<evidence type="ECO:0000313" key="3">
    <source>
        <dbReference type="EMBL" id="OUC94175.1"/>
    </source>
</evidence>
<evidence type="ECO:0000256" key="1">
    <source>
        <dbReference type="ARBA" id="ARBA00006547"/>
    </source>
</evidence>
<comment type="similarity">
    <text evidence="1 2">Belongs to the arylamine N-acetyltransferase family.</text>
</comment>
<reference evidence="3 4" key="1">
    <citation type="submission" date="2017-05" db="EMBL/GenBank/DDBJ databases">
        <title>Biotechnological potential of actinobacteria isolated from South African environments.</title>
        <authorList>
            <person name="Le Roes-Hill M."/>
            <person name="Prins A."/>
            <person name="Durrell K.A."/>
        </authorList>
    </citation>
    <scope>NUCLEOTIDE SEQUENCE [LARGE SCALE GENOMIC DNA]</scope>
    <source>
        <strain evidence="3">M26</strain>
    </source>
</reference>
<dbReference type="PANTHER" id="PTHR11786">
    <property type="entry name" value="N-HYDROXYARYLAMINE O-ACETYLTRANSFERASE"/>
    <property type="match status" value="1"/>
</dbReference>
<accession>A0A243RHC8</accession>
<keyword evidence="3" id="KW-0808">Transferase</keyword>
<dbReference type="Pfam" id="PF00797">
    <property type="entry name" value="Acetyltransf_2"/>
    <property type="match status" value="1"/>
</dbReference>
<dbReference type="Proteomes" id="UP000194761">
    <property type="component" value="Unassembled WGS sequence"/>
</dbReference>
<dbReference type="SUPFAM" id="SSF54001">
    <property type="entry name" value="Cysteine proteinases"/>
    <property type="match status" value="1"/>
</dbReference>
<keyword evidence="4" id="KW-1185">Reference proteome</keyword>
<dbReference type="Gene3D" id="2.40.128.150">
    <property type="entry name" value="Cysteine proteinases"/>
    <property type="match status" value="1"/>
</dbReference>
<dbReference type="Gene3D" id="3.30.2140.10">
    <property type="entry name" value="Arylamine N-acetyltransferase"/>
    <property type="match status" value="1"/>
</dbReference>
<sequence length="254" mass="28350">MDEYLKRIGAARPADPDAESLRELQLRHLLTVPFENLSVHLGEPVVLDDQDLVEKIVGRRRGGFCYELNGAFAVLLRSLGYQVTLLSARPVGDDSLGPPFDHLALRVDAPDPWLVDVGFGAFSHHPLRLDLRADQPDPAGTFRVAERADGDLDVLKDGALEYRLEQRPRVLADFEPTCWWHQTSPKSHFTRSLVCSLLTEAGRVTLSDRRLVHTSAAGRREQHLTTDAETLAAYRDLFGIELTRLPTAPERSDG</sequence>
<evidence type="ECO:0000256" key="2">
    <source>
        <dbReference type="RuleBase" id="RU003452"/>
    </source>
</evidence>
<dbReference type="EMBL" id="NGFP01000113">
    <property type="protein sequence ID" value="OUC94175.1"/>
    <property type="molecule type" value="Genomic_DNA"/>
</dbReference>
<dbReference type="RefSeq" id="WP_086575746.1">
    <property type="nucleotide sequence ID" value="NZ_NGFP01000113.1"/>
</dbReference>
<name>A0A243RHC8_9ACTN</name>
<dbReference type="InterPro" id="IPR001447">
    <property type="entry name" value="Arylamine_N-AcTrfase"/>
</dbReference>